<protein>
    <recommendedName>
        <fullName evidence="3">YlbF family regulator</fullName>
    </recommendedName>
</protein>
<dbReference type="SUPFAM" id="SSF158622">
    <property type="entry name" value="YheA/YmcA-like"/>
    <property type="match status" value="1"/>
</dbReference>
<dbReference type="AlphaFoldDB" id="A0A366Y3H4"/>
<gene>
    <name evidence="1" type="ORF">DS031_04460</name>
</gene>
<evidence type="ECO:0000313" key="2">
    <source>
        <dbReference type="Proteomes" id="UP000253314"/>
    </source>
</evidence>
<dbReference type="InterPro" id="IPR010368">
    <property type="entry name" value="Com_YlbF"/>
</dbReference>
<sequence>MSTKIEKDPIIKMTEKLCETILEQPEFKEIKESITAFTNDHTASSEYQEVFNEQVRLQQKQQQGLPISEEETETFQNRYHELIGKPVVKNFIDAQQAMHKIEQTVTQYVNKTFELERVPKEEDFEAGSCGPSCGCH</sequence>
<comment type="caution">
    <text evidence="1">The sequence shown here is derived from an EMBL/GenBank/DDBJ whole genome shotgun (WGS) entry which is preliminary data.</text>
</comment>
<dbReference type="Pfam" id="PF06133">
    <property type="entry name" value="Com_YlbF"/>
    <property type="match status" value="1"/>
</dbReference>
<dbReference type="RefSeq" id="WP_113804736.1">
    <property type="nucleotide sequence ID" value="NZ_QOCW01000003.1"/>
</dbReference>
<dbReference type="Gene3D" id="1.20.1500.10">
    <property type="entry name" value="YheA/YmcA-like"/>
    <property type="match status" value="1"/>
</dbReference>
<keyword evidence="2" id="KW-1185">Reference proteome</keyword>
<accession>A0A366Y3H4</accession>
<dbReference type="EMBL" id="QOCW01000003">
    <property type="protein sequence ID" value="RBW70741.1"/>
    <property type="molecule type" value="Genomic_DNA"/>
</dbReference>
<evidence type="ECO:0008006" key="3">
    <source>
        <dbReference type="Google" id="ProtNLM"/>
    </source>
</evidence>
<organism evidence="1 2">
    <name type="scientific">Bacillus taeanensis</name>
    <dbReference type="NCBI Taxonomy" id="273032"/>
    <lineage>
        <taxon>Bacteria</taxon>
        <taxon>Bacillati</taxon>
        <taxon>Bacillota</taxon>
        <taxon>Bacilli</taxon>
        <taxon>Bacillales</taxon>
        <taxon>Bacillaceae</taxon>
        <taxon>Bacillus</taxon>
    </lineage>
</organism>
<reference evidence="1 2" key="1">
    <citation type="submission" date="2018-07" db="EMBL/GenBank/DDBJ databases">
        <title>Lottiidibacillus patelloidae gen. nov., sp. nov., isolated from the intestinal tract of a marine limpet and the reclassification of B. taeanensis BH030017T, B. algicola KMM 3737T and B. hwajinpoensis SW-72T as genus Lottiidibacillus.</title>
        <authorList>
            <person name="Liu R."/>
            <person name="Huang Z."/>
        </authorList>
    </citation>
    <scope>NUCLEOTIDE SEQUENCE [LARGE SCALE GENOMIC DNA]</scope>
    <source>
        <strain evidence="1 2">BH030017</strain>
    </source>
</reference>
<dbReference type="OrthoDB" id="2971685at2"/>
<dbReference type="InterPro" id="IPR023378">
    <property type="entry name" value="YheA/YmcA-like_dom_sf"/>
</dbReference>
<name>A0A366Y3H4_9BACI</name>
<dbReference type="Proteomes" id="UP000253314">
    <property type="component" value="Unassembled WGS sequence"/>
</dbReference>
<evidence type="ECO:0000313" key="1">
    <source>
        <dbReference type="EMBL" id="RBW70741.1"/>
    </source>
</evidence>
<proteinExistence type="predicted"/>